<protein>
    <submittedName>
        <fullName evidence="2">Uncharacterized protein</fullName>
    </submittedName>
</protein>
<evidence type="ECO:0000313" key="2">
    <source>
        <dbReference type="EMBL" id="EJK49044.1"/>
    </source>
</evidence>
<gene>
    <name evidence="2" type="ORF">THAOC_32117</name>
</gene>
<evidence type="ECO:0000313" key="3">
    <source>
        <dbReference type="Proteomes" id="UP000266841"/>
    </source>
</evidence>
<dbReference type="AlphaFoldDB" id="K0R9W7"/>
<organism evidence="2 3">
    <name type="scientific">Thalassiosira oceanica</name>
    <name type="common">Marine diatom</name>
    <dbReference type="NCBI Taxonomy" id="159749"/>
    <lineage>
        <taxon>Eukaryota</taxon>
        <taxon>Sar</taxon>
        <taxon>Stramenopiles</taxon>
        <taxon>Ochrophyta</taxon>
        <taxon>Bacillariophyta</taxon>
        <taxon>Coscinodiscophyceae</taxon>
        <taxon>Thalassiosirophycidae</taxon>
        <taxon>Thalassiosirales</taxon>
        <taxon>Thalassiosiraceae</taxon>
        <taxon>Thalassiosira</taxon>
    </lineage>
</organism>
<feature type="region of interest" description="Disordered" evidence="1">
    <location>
        <begin position="109"/>
        <end position="145"/>
    </location>
</feature>
<reference evidence="2 3" key="1">
    <citation type="journal article" date="2012" name="Genome Biol.">
        <title>Genome and low-iron response of an oceanic diatom adapted to chronic iron limitation.</title>
        <authorList>
            <person name="Lommer M."/>
            <person name="Specht M."/>
            <person name="Roy A.S."/>
            <person name="Kraemer L."/>
            <person name="Andreson R."/>
            <person name="Gutowska M.A."/>
            <person name="Wolf J."/>
            <person name="Bergner S.V."/>
            <person name="Schilhabel M.B."/>
            <person name="Klostermeier U.C."/>
            <person name="Beiko R.G."/>
            <person name="Rosenstiel P."/>
            <person name="Hippler M."/>
            <person name="Laroche J."/>
        </authorList>
    </citation>
    <scope>NUCLEOTIDE SEQUENCE [LARGE SCALE GENOMIC DNA]</scope>
    <source>
        <strain evidence="2 3">CCMP1005</strain>
    </source>
</reference>
<name>K0R9W7_THAOC</name>
<feature type="region of interest" description="Disordered" evidence="1">
    <location>
        <begin position="345"/>
        <end position="374"/>
    </location>
</feature>
<comment type="caution">
    <text evidence="2">The sequence shown here is derived from an EMBL/GenBank/DDBJ whole genome shotgun (WGS) entry which is preliminary data.</text>
</comment>
<dbReference type="EMBL" id="AGNL01045182">
    <property type="protein sequence ID" value="EJK49044.1"/>
    <property type="molecule type" value="Genomic_DNA"/>
</dbReference>
<sequence>PVLVHCPPSPCPRPGLSFHGEGMTFPNQKARLTLLVLFHGQGPASTARPSSTADVTVEAGSATPWTWKCRTFLGCGLPPLVINIFWLVGKMICRKKVGKIAPIRAAGADPRISPRAQRAHAPKPATHRGGAPIRNASPLIRAPIPTPPVGAEGAKVRCRRHCCCRRTMVERPAGNTGILPRLLGFLFDDDEGGLGGLGNVLDRRPVRNVDTIAVVKALGVLAEAEHVGASGRRTAGAALEDVFADPSSVNKRSMRGLRQCNGEDSVRRRCQNGVVDGVPWRYRIELPDEKCARWNIRPRVEADLVDALLDEMFSTNIDALKKNGHLYPAQELLAAAVIPADTGVGDADGGDTGGGDTAGGDAAKPTSSNLGRVLRGDARQMNVEWIARGFEERQRAASEEK</sequence>
<feature type="compositionally biased region" description="Gly residues" evidence="1">
    <location>
        <begin position="346"/>
        <end position="358"/>
    </location>
</feature>
<accession>K0R9W7</accession>
<evidence type="ECO:0000256" key="1">
    <source>
        <dbReference type="SAM" id="MobiDB-lite"/>
    </source>
</evidence>
<proteinExistence type="predicted"/>
<feature type="non-terminal residue" evidence="2">
    <location>
        <position position="1"/>
    </location>
</feature>
<keyword evidence="3" id="KW-1185">Reference proteome</keyword>
<dbReference type="Proteomes" id="UP000266841">
    <property type="component" value="Unassembled WGS sequence"/>
</dbReference>